<dbReference type="EMBL" id="CAICTM010000374">
    <property type="protein sequence ID" value="CAB9509109.1"/>
    <property type="molecule type" value="Genomic_DNA"/>
</dbReference>
<dbReference type="GO" id="GO:0016787">
    <property type="term" value="F:hydrolase activity"/>
    <property type="evidence" value="ECO:0007669"/>
    <property type="project" value="UniProtKB-KW"/>
</dbReference>
<evidence type="ECO:0000256" key="1">
    <source>
        <dbReference type="SAM" id="SignalP"/>
    </source>
</evidence>
<sequence>MKLLAVFVLAVGIISGLASAQEIYDDVEINVTAIEYSDVYDDDFPLVGYVSVPNTDGPVPAVVIIPDFTNVDDYEKVRATMIAEDFGWIGFAADIFGPEFQGDPLERDIARSQAGIYRSNTTLFAGRIQAAIDIMRAHPLVDASRVAIIGYCFGGTGVLTHSFLGGTGIVGAVSFHGGLTDFPVSTPIMHPVLVLSGGEDDTGTEVEYLESQLNDANATWQITRYSGIEHAFTVWHDDRYNERADHRSWWEMATFLAEGFGEISYGTPQPNQTDATAVEYDDDGFSLTGWLAVPPGASPSDPLPAVVIVPDWDGVSGEDGYESARATLLAGEGYIALAADIYGSDFQQVEDFDTRVQQTTIYRSNYTLFVSRIQAAVDVLVNHELVDADNIFMIGYCFGGTGAVNYAFSGLRDVKAVVPFHGGLTSLAPIQTDNIFPYVLVQSGGEDDAHGNNTELEMALNSANATWEISRYSNVFHGFTAWGGRAYNELADWRSWDAMLEVFDWILLQDDDESFPPESSVDEPTTIVAAMENPDADP</sequence>
<dbReference type="SUPFAM" id="SSF53474">
    <property type="entry name" value="alpha/beta-Hydrolases"/>
    <property type="match status" value="2"/>
</dbReference>
<dbReference type="Proteomes" id="UP001153069">
    <property type="component" value="Unassembled WGS sequence"/>
</dbReference>
<reference evidence="3" key="1">
    <citation type="submission" date="2020-06" db="EMBL/GenBank/DDBJ databases">
        <authorList>
            <consortium name="Plant Systems Biology data submission"/>
        </authorList>
    </citation>
    <scope>NUCLEOTIDE SEQUENCE</scope>
    <source>
        <strain evidence="3">D6</strain>
    </source>
</reference>
<evidence type="ECO:0000313" key="4">
    <source>
        <dbReference type="Proteomes" id="UP001153069"/>
    </source>
</evidence>
<dbReference type="Gene3D" id="3.40.50.1820">
    <property type="entry name" value="alpha/beta hydrolase"/>
    <property type="match status" value="2"/>
</dbReference>
<feature type="domain" description="Dienelactone hydrolase" evidence="2">
    <location>
        <begin position="297"/>
        <end position="504"/>
    </location>
</feature>
<gene>
    <name evidence="3" type="ORF">SEMRO_375_G129530.1</name>
</gene>
<keyword evidence="3" id="KW-0378">Hydrolase</keyword>
<dbReference type="Pfam" id="PF01738">
    <property type="entry name" value="DLH"/>
    <property type="match status" value="2"/>
</dbReference>
<keyword evidence="1" id="KW-0732">Signal</keyword>
<feature type="signal peptide" evidence="1">
    <location>
        <begin position="1"/>
        <end position="20"/>
    </location>
</feature>
<proteinExistence type="predicted"/>
<dbReference type="InterPro" id="IPR050261">
    <property type="entry name" value="FrsA_esterase"/>
</dbReference>
<dbReference type="PANTHER" id="PTHR22946">
    <property type="entry name" value="DIENELACTONE HYDROLASE DOMAIN-CONTAINING PROTEIN-RELATED"/>
    <property type="match status" value="1"/>
</dbReference>
<evidence type="ECO:0000313" key="3">
    <source>
        <dbReference type="EMBL" id="CAB9509109.1"/>
    </source>
</evidence>
<feature type="domain" description="Dienelactone hydrolase" evidence="2">
    <location>
        <begin position="48"/>
        <end position="258"/>
    </location>
</feature>
<feature type="chain" id="PRO_5040391367" evidence="1">
    <location>
        <begin position="21"/>
        <end position="538"/>
    </location>
</feature>
<dbReference type="PANTHER" id="PTHR22946:SF0">
    <property type="entry name" value="DIENELACTONE HYDROLASE DOMAIN-CONTAINING PROTEIN"/>
    <property type="match status" value="1"/>
</dbReference>
<dbReference type="OrthoDB" id="44060at2759"/>
<dbReference type="InterPro" id="IPR002925">
    <property type="entry name" value="Dienelactn_hydro"/>
</dbReference>
<evidence type="ECO:0000259" key="2">
    <source>
        <dbReference type="Pfam" id="PF01738"/>
    </source>
</evidence>
<dbReference type="AlphaFoldDB" id="A0A9N8DV56"/>
<organism evidence="3 4">
    <name type="scientific">Seminavis robusta</name>
    <dbReference type="NCBI Taxonomy" id="568900"/>
    <lineage>
        <taxon>Eukaryota</taxon>
        <taxon>Sar</taxon>
        <taxon>Stramenopiles</taxon>
        <taxon>Ochrophyta</taxon>
        <taxon>Bacillariophyta</taxon>
        <taxon>Bacillariophyceae</taxon>
        <taxon>Bacillariophycidae</taxon>
        <taxon>Naviculales</taxon>
        <taxon>Naviculaceae</taxon>
        <taxon>Seminavis</taxon>
    </lineage>
</organism>
<accession>A0A9N8DV56</accession>
<name>A0A9N8DV56_9STRA</name>
<keyword evidence="4" id="KW-1185">Reference proteome</keyword>
<protein>
    <submittedName>
        <fullName evidence="3">Dienelactone hydrolase</fullName>
    </submittedName>
</protein>
<dbReference type="InterPro" id="IPR029058">
    <property type="entry name" value="AB_hydrolase_fold"/>
</dbReference>
<comment type="caution">
    <text evidence="3">The sequence shown here is derived from an EMBL/GenBank/DDBJ whole genome shotgun (WGS) entry which is preliminary data.</text>
</comment>